<gene>
    <name evidence="8" type="ORF">K431DRAFT_213930</name>
</gene>
<feature type="region of interest" description="Disordered" evidence="6">
    <location>
        <begin position="71"/>
        <end position="96"/>
    </location>
</feature>
<evidence type="ECO:0000256" key="6">
    <source>
        <dbReference type="SAM" id="MobiDB-lite"/>
    </source>
</evidence>
<dbReference type="GO" id="GO:0008270">
    <property type="term" value="F:zinc ion binding"/>
    <property type="evidence" value="ECO:0007669"/>
    <property type="project" value="InterPro"/>
</dbReference>
<evidence type="ECO:0000259" key="7">
    <source>
        <dbReference type="PROSITE" id="PS50048"/>
    </source>
</evidence>
<proteinExistence type="predicted"/>
<evidence type="ECO:0000256" key="4">
    <source>
        <dbReference type="ARBA" id="ARBA00023163"/>
    </source>
</evidence>
<dbReference type="SMART" id="SM00066">
    <property type="entry name" value="GAL4"/>
    <property type="match status" value="1"/>
</dbReference>
<dbReference type="InterPro" id="IPR036864">
    <property type="entry name" value="Zn2-C6_fun-type_DNA-bd_sf"/>
</dbReference>
<keyword evidence="3" id="KW-0238">DNA-binding</keyword>
<name>A0A9P4URY1_9PEZI</name>
<keyword evidence="2" id="KW-0805">Transcription regulation</keyword>
<evidence type="ECO:0000256" key="5">
    <source>
        <dbReference type="ARBA" id="ARBA00023242"/>
    </source>
</evidence>
<keyword evidence="5" id="KW-0539">Nucleus</keyword>
<evidence type="ECO:0000313" key="9">
    <source>
        <dbReference type="Proteomes" id="UP000799441"/>
    </source>
</evidence>
<accession>A0A9P4URY1</accession>
<evidence type="ECO:0000256" key="1">
    <source>
        <dbReference type="ARBA" id="ARBA00004123"/>
    </source>
</evidence>
<dbReference type="PROSITE" id="PS00463">
    <property type="entry name" value="ZN2_CY6_FUNGAL_1"/>
    <property type="match status" value="1"/>
</dbReference>
<keyword evidence="4" id="KW-0804">Transcription</keyword>
<evidence type="ECO:0000313" key="8">
    <source>
        <dbReference type="EMBL" id="KAF2726147.1"/>
    </source>
</evidence>
<evidence type="ECO:0000256" key="3">
    <source>
        <dbReference type="ARBA" id="ARBA00023125"/>
    </source>
</evidence>
<dbReference type="GO" id="GO:0000976">
    <property type="term" value="F:transcription cis-regulatory region binding"/>
    <property type="evidence" value="ECO:0007669"/>
    <property type="project" value="TreeGrafter"/>
</dbReference>
<dbReference type="AlphaFoldDB" id="A0A9P4URY1"/>
<feature type="non-terminal residue" evidence="8">
    <location>
        <position position="603"/>
    </location>
</feature>
<dbReference type="GO" id="GO:0000981">
    <property type="term" value="F:DNA-binding transcription factor activity, RNA polymerase II-specific"/>
    <property type="evidence" value="ECO:0007669"/>
    <property type="project" value="InterPro"/>
</dbReference>
<feature type="domain" description="Zn(2)-C6 fungal-type" evidence="7">
    <location>
        <begin position="8"/>
        <end position="41"/>
    </location>
</feature>
<comment type="caution">
    <text evidence="8">The sequence shown here is derived from an EMBL/GenBank/DDBJ whole genome shotgun (WGS) entry which is preliminary data.</text>
</comment>
<dbReference type="Pfam" id="PF00172">
    <property type="entry name" value="Zn_clus"/>
    <property type="match status" value="1"/>
</dbReference>
<sequence>MDSASHRACAHCRSQKVRCIPDDDNPDVCQRCARSGRSCVFTPLQKRKQRKRTDTRVAELEREMRAMRALLKSKQEASRNSVSEPPSPGTKQPAGANAVGFWVHNTAGKDGVAGKAIEAAPNQEVPAASKPVNFTFPDKPRDGTADVVDRGIVSMASARTLFDVYRNELFLHYPTVHVPDHVTADEMRRSKPVLFLAIIAAAAMKNDPGLSTVLDQEILKVYAQRTLVESEKSVEIIQALLVSAVWYHPPNKFGQLKYYQYIHWAATMALDIHIGERASLTRTTAKATGFYQPGRLSHVHHAEDVHNPSLSLSQRQTIREPETNNIEARRTFLACYAICAGVSLSLRRPSMLRVNSYVRECIEYLQTSPNAVPTDRSFVAWCKLMIISEEICQGFSYDDYVGMGQIEDLRTQLMLRDFEKRLSDWEKSIPDTDFNASLRIMYYTVRIYLNEIALHVDHNPEDFKAPYQMGPLAPRPPPNDDNDYATQPLVNAISDCITSAHRLMDTFLHIDPASARGLPVFTYVRVSLAAFVLAKLCLSAAHPEGRIYKVLDRSALKVEGYMDRAILHVRNIIGPHSCRVPAIFLALLFKLRSWCLHPELIEK</sequence>
<dbReference type="InterPro" id="IPR001138">
    <property type="entry name" value="Zn2Cys6_DnaBD"/>
</dbReference>
<dbReference type="EMBL" id="MU003765">
    <property type="protein sequence ID" value="KAF2726147.1"/>
    <property type="molecule type" value="Genomic_DNA"/>
</dbReference>
<dbReference type="SUPFAM" id="SSF57701">
    <property type="entry name" value="Zn2/Cys6 DNA-binding domain"/>
    <property type="match status" value="1"/>
</dbReference>
<dbReference type="PANTHER" id="PTHR31845:SF39">
    <property type="entry name" value="TRANSCRIPTION FACTOR PBCR-RELATED"/>
    <property type="match status" value="1"/>
</dbReference>
<protein>
    <recommendedName>
        <fullName evidence="7">Zn(2)-C6 fungal-type domain-containing protein</fullName>
    </recommendedName>
</protein>
<dbReference type="OrthoDB" id="5226580at2759"/>
<dbReference type="PANTHER" id="PTHR31845">
    <property type="entry name" value="FINGER DOMAIN PROTEIN, PUTATIVE-RELATED"/>
    <property type="match status" value="1"/>
</dbReference>
<dbReference type="CDD" id="cd12148">
    <property type="entry name" value="fungal_TF_MHR"/>
    <property type="match status" value="1"/>
</dbReference>
<keyword evidence="9" id="KW-1185">Reference proteome</keyword>
<comment type="subcellular location">
    <subcellularLocation>
        <location evidence="1">Nucleus</location>
    </subcellularLocation>
</comment>
<dbReference type="PROSITE" id="PS50048">
    <property type="entry name" value="ZN2_CY6_FUNGAL_2"/>
    <property type="match status" value="1"/>
</dbReference>
<dbReference type="Proteomes" id="UP000799441">
    <property type="component" value="Unassembled WGS sequence"/>
</dbReference>
<reference evidence="8" key="1">
    <citation type="journal article" date="2020" name="Stud. Mycol.">
        <title>101 Dothideomycetes genomes: a test case for predicting lifestyles and emergence of pathogens.</title>
        <authorList>
            <person name="Haridas S."/>
            <person name="Albert R."/>
            <person name="Binder M."/>
            <person name="Bloem J."/>
            <person name="Labutti K."/>
            <person name="Salamov A."/>
            <person name="Andreopoulos B."/>
            <person name="Baker S."/>
            <person name="Barry K."/>
            <person name="Bills G."/>
            <person name="Bluhm B."/>
            <person name="Cannon C."/>
            <person name="Castanera R."/>
            <person name="Culley D."/>
            <person name="Daum C."/>
            <person name="Ezra D."/>
            <person name="Gonzalez J."/>
            <person name="Henrissat B."/>
            <person name="Kuo A."/>
            <person name="Liang C."/>
            <person name="Lipzen A."/>
            <person name="Lutzoni F."/>
            <person name="Magnuson J."/>
            <person name="Mondo S."/>
            <person name="Nolan M."/>
            <person name="Ohm R."/>
            <person name="Pangilinan J."/>
            <person name="Park H.-J."/>
            <person name="Ramirez L."/>
            <person name="Alfaro M."/>
            <person name="Sun H."/>
            <person name="Tritt A."/>
            <person name="Yoshinaga Y."/>
            <person name="Zwiers L.-H."/>
            <person name="Turgeon B."/>
            <person name="Goodwin S."/>
            <person name="Spatafora J."/>
            <person name="Crous P."/>
            <person name="Grigoriev I."/>
        </authorList>
    </citation>
    <scope>NUCLEOTIDE SEQUENCE</scope>
    <source>
        <strain evidence="8">CBS 116435</strain>
    </source>
</reference>
<organism evidence="8 9">
    <name type="scientific">Polychaeton citri CBS 116435</name>
    <dbReference type="NCBI Taxonomy" id="1314669"/>
    <lineage>
        <taxon>Eukaryota</taxon>
        <taxon>Fungi</taxon>
        <taxon>Dikarya</taxon>
        <taxon>Ascomycota</taxon>
        <taxon>Pezizomycotina</taxon>
        <taxon>Dothideomycetes</taxon>
        <taxon>Dothideomycetidae</taxon>
        <taxon>Capnodiales</taxon>
        <taxon>Capnodiaceae</taxon>
        <taxon>Polychaeton</taxon>
    </lineage>
</organism>
<dbReference type="Gene3D" id="4.10.240.10">
    <property type="entry name" value="Zn(2)-C6 fungal-type DNA-binding domain"/>
    <property type="match status" value="1"/>
</dbReference>
<evidence type="ECO:0000256" key="2">
    <source>
        <dbReference type="ARBA" id="ARBA00023015"/>
    </source>
</evidence>
<dbReference type="GO" id="GO:0005634">
    <property type="term" value="C:nucleus"/>
    <property type="evidence" value="ECO:0007669"/>
    <property type="project" value="UniProtKB-SubCell"/>
</dbReference>
<dbReference type="CDD" id="cd00067">
    <property type="entry name" value="GAL4"/>
    <property type="match status" value="1"/>
</dbReference>
<dbReference type="InterPro" id="IPR051089">
    <property type="entry name" value="prtT"/>
</dbReference>